<dbReference type="EMBL" id="CP098248">
    <property type="protein sequence ID" value="WAV96457.1"/>
    <property type="molecule type" value="Genomic_DNA"/>
</dbReference>
<keyword evidence="3" id="KW-0378">Hydrolase</keyword>
<dbReference type="GO" id="GO:0004519">
    <property type="term" value="F:endonuclease activity"/>
    <property type="evidence" value="ECO:0007669"/>
    <property type="project" value="UniProtKB-KW"/>
</dbReference>
<dbReference type="Pfam" id="PF14279">
    <property type="entry name" value="HNH_5"/>
    <property type="match status" value="1"/>
</dbReference>
<dbReference type="RefSeq" id="WP_269263934.1">
    <property type="nucleotide sequence ID" value="NZ_CP098248.1"/>
</dbReference>
<keyword evidence="1" id="KW-1133">Transmembrane helix</keyword>
<keyword evidence="1" id="KW-0472">Membrane</keyword>
<dbReference type="Proteomes" id="UP001164794">
    <property type="component" value="Chromosome"/>
</dbReference>
<evidence type="ECO:0000313" key="3">
    <source>
        <dbReference type="EMBL" id="WAV96457.1"/>
    </source>
</evidence>
<keyword evidence="3" id="KW-0255">Endonuclease</keyword>
<accession>A0ABY7JFV6</accession>
<keyword evidence="1" id="KW-0812">Transmembrane</keyword>
<protein>
    <submittedName>
        <fullName evidence="3">HNH endonuclease</fullName>
    </submittedName>
</protein>
<feature type="transmembrane region" description="Helical" evidence="1">
    <location>
        <begin position="239"/>
        <end position="261"/>
    </location>
</feature>
<evidence type="ECO:0000259" key="2">
    <source>
        <dbReference type="Pfam" id="PF14279"/>
    </source>
</evidence>
<evidence type="ECO:0000313" key="4">
    <source>
        <dbReference type="Proteomes" id="UP001164794"/>
    </source>
</evidence>
<proteinExistence type="predicted"/>
<evidence type="ECO:0000256" key="1">
    <source>
        <dbReference type="SAM" id="Phobius"/>
    </source>
</evidence>
<organism evidence="3 4">
    <name type="scientific">Oxalobacter aliiformigenes</name>
    <dbReference type="NCBI Taxonomy" id="2946593"/>
    <lineage>
        <taxon>Bacteria</taxon>
        <taxon>Pseudomonadati</taxon>
        <taxon>Pseudomonadota</taxon>
        <taxon>Betaproteobacteria</taxon>
        <taxon>Burkholderiales</taxon>
        <taxon>Oxalobacteraceae</taxon>
        <taxon>Oxalobacter</taxon>
    </lineage>
</organism>
<keyword evidence="3" id="KW-0540">Nuclease</keyword>
<feature type="domain" description="HNH endonuclease 5" evidence="2">
    <location>
        <begin position="3"/>
        <end position="54"/>
    </location>
</feature>
<dbReference type="InterPro" id="IPR029471">
    <property type="entry name" value="HNH_5"/>
</dbReference>
<keyword evidence="4" id="KW-1185">Reference proteome</keyword>
<gene>
    <name evidence="3" type="ORF">NB645_06335</name>
</gene>
<reference evidence="3" key="1">
    <citation type="journal article" date="2022" name="Front. Microbiol.">
        <title>New perspectives on an old grouping: The genomic and phenotypic variability of Oxalobacter formigenes and the implications for calcium oxalate stone prevention.</title>
        <authorList>
            <person name="Chmiel J.A."/>
            <person name="Carr C."/>
            <person name="Stuivenberg G.A."/>
            <person name="Venema R."/>
            <person name="Chanyi R.M."/>
            <person name="Al K.F."/>
            <person name="Giguere D."/>
            <person name="Say H."/>
            <person name="Akouris P.P."/>
            <person name="Dominguez Romero S.A."/>
            <person name="Kwong A."/>
            <person name="Tai V."/>
            <person name="Koval S.F."/>
            <person name="Razvi H."/>
            <person name="Bjazevic J."/>
            <person name="Burton J.P."/>
        </authorList>
    </citation>
    <scope>NUCLEOTIDE SEQUENCE</scope>
    <source>
        <strain evidence="3">HOxNP-1</strain>
    </source>
</reference>
<sequence>MKCYLCGKGLTDKNSSSEHIIPNAFGGKLTARILCKDCNSDLGSSFDSCLTKSLEWFSCKVNHSRSRGSVQPVKVNIDGMGVFALPRGDYDGIKVEKIQDNHYRIHALGKNAQAKAKSKAKEIILKSGKKYNWTEGKVNEKLEKINSNIENNIKQIEHPLVNFTIQFGGKDVLLSVMKTAINFAIMKNVPLNYLNDAIKTLKENNDDFKSFVNSFYPENIFPENSIYHTLLLKGDPQVGILYCLLSFYGVFNAIVLFSSCYNGEHILHSYC</sequence>
<name>A0ABY7JFV6_9BURK</name>